<dbReference type="InterPro" id="IPR012893">
    <property type="entry name" value="HipA-like_C"/>
</dbReference>
<accession>A0A2N5IUZ5</accession>
<dbReference type="NCBIfam" id="TIGR03071">
    <property type="entry name" value="couple_hipA"/>
    <property type="match status" value="1"/>
</dbReference>
<feature type="domain" description="HipA-like C-terminal" evidence="4">
    <location>
        <begin position="147"/>
        <end position="367"/>
    </location>
</feature>
<keyword evidence="9" id="KW-1185">Reference proteome</keyword>
<evidence type="ECO:0000313" key="9">
    <source>
        <dbReference type="Proteomes" id="UP000663067"/>
    </source>
</evidence>
<dbReference type="CDD" id="cd17808">
    <property type="entry name" value="HipA_Ec_like"/>
    <property type="match status" value="1"/>
</dbReference>
<evidence type="ECO:0000259" key="4">
    <source>
        <dbReference type="Pfam" id="PF07804"/>
    </source>
</evidence>
<evidence type="ECO:0000256" key="3">
    <source>
        <dbReference type="ARBA" id="ARBA00022777"/>
    </source>
</evidence>
<proteinExistence type="inferred from homology"/>
<reference evidence="6 8" key="1">
    <citation type="submission" date="2017-07" db="EMBL/GenBank/DDBJ databases">
        <title>Bifidobacterium novel species.</title>
        <authorList>
            <person name="Lugli G.A."/>
            <person name="Milani C."/>
            <person name="Duranti S."/>
            <person name="Mangifesta M."/>
        </authorList>
    </citation>
    <scope>NUCLEOTIDE SEQUENCE [LARGE SCALE GENOMIC DNA]</scope>
    <source>
        <strain evidence="6 8">45</strain>
    </source>
</reference>
<dbReference type="Gene3D" id="1.10.1070.20">
    <property type="match status" value="1"/>
</dbReference>
<evidence type="ECO:0000256" key="1">
    <source>
        <dbReference type="ARBA" id="ARBA00010164"/>
    </source>
</evidence>
<protein>
    <submittedName>
        <fullName evidence="6">Transcriptional regulator</fullName>
    </submittedName>
    <submittedName>
        <fullName evidence="7">Type II toxin-antitoxin system HipA family toxin</fullName>
    </submittedName>
</protein>
<dbReference type="Pfam" id="PF07804">
    <property type="entry name" value="HipA_C"/>
    <property type="match status" value="1"/>
</dbReference>
<evidence type="ECO:0000256" key="2">
    <source>
        <dbReference type="ARBA" id="ARBA00022679"/>
    </source>
</evidence>
<dbReference type="InterPro" id="IPR017508">
    <property type="entry name" value="HipA_N1"/>
</dbReference>
<evidence type="ECO:0000313" key="7">
    <source>
        <dbReference type="EMBL" id="QSY58260.1"/>
    </source>
</evidence>
<gene>
    <name evidence="7" type="ORF">BLI708_02860</name>
    <name evidence="6" type="ORF">Tam1G_0197</name>
</gene>
<evidence type="ECO:0000259" key="5">
    <source>
        <dbReference type="Pfam" id="PF13657"/>
    </source>
</evidence>
<name>A0A2N5IUZ5_9BIFI</name>
<dbReference type="EMBL" id="NMWV01000003">
    <property type="protein sequence ID" value="PLS25782.1"/>
    <property type="molecule type" value="Genomic_DNA"/>
</dbReference>
<dbReference type="GO" id="GO:0004674">
    <property type="term" value="F:protein serine/threonine kinase activity"/>
    <property type="evidence" value="ECO:0007669"/>
    <property type="project" value="TreeGrafter"/>
</dbReference>
<dbReference type="EMBL" id="CP071591">
    <property type="protein sequence ID" value="QSY58260.1"/>
    <property type="molecule type" value="Genomic_DNA"/>
</dbReference>
<dbReference type="RefSeq" id="WP_101625140.1">
    <property type="nucleotide sequence ID" value="NZ_CP071591.1"/>
</dbReference>
<keyword evidence="3" id="KW-0418">Kinase</keyword>
<comment type="similarity">
    <text evidence="1">Belongs to the HipA Ser/Thr kinase family.</text>
</comment>
<evidence type="ECO:0000313" key="6">
    <source>
        <dbReference type="EMBL" id="PLS25782.1"/>
    </source>
</evidence>
<organism evidence="6 8">
    <name type="scientific">Bifidobacterium imperatoris</name>
    <dbReference type="NCBI Taxonomy" id="2020965"/>
    <lineage>
        <taxon>Bacteria</taxon>
        <taxon>Bacillati</taxon>
        <taxon>Actinomycetota</taxon>
        <taxon>Actinomycetes</taxon>
        <taxon>Bifidobacteriales</taxon>
        <taxon>Bifidobacteriaceae</taxon>
        <taxon>Bifidobacterium</taxon>
    </lineage>
</organism>
<dbReference type="PANTHER" id="PTHR37419:SF1">
    <property type="entry name" value="SERINE_THREONINE-PROTEIN KINASE TOXIN HIPA"/>
    <property type="match status" value="1"/>
</dbReference>
<dbReference type="Pfam" id="PF13657">
    <property type="entry name" value="Couple_hipA"/>
    <property type="match status" value="1"/>
</dbReference>
<dbReference type="InterPro" id="IPR052028">
    <property type="entry name" value="HipA_Ser/Thr_kinase"/>
</dbReference>
<sequence>MKPKELLVYVEDQYCGVLREDNRGKHSFEYDISVANPPQISLSMPVRSEPWTGIAVEAYIDGILPDSRDMRQRIANLYGVNANNPFALLTAVGLDCAGGIQFVLPENAENFRQESQLRPIDDKHIAERLRAISAARGPSWQIDDEHWSLNGAQDKIALQFNNGKWYEALGSAATTHIIKPGIDGLHEQAFNEYICMQTLHSLGIPVATSQFHIFDGLPAIVSTRWDRARISDDQGGTIITRIHQEDMCQATSHMTSEKYQTDGGPSAIEIFKCIQDNDLGEDSSTLFLIALILNFLMGGIDSHAKNYAILEPAGKRPTLAPLYDIASIYAYEPLRKQRKLAMSIGGEYNYKRIDLRHWRNMSDAVSSDMFEFAKFFLQQYALLLPDAFHQTSLHALEQPALQLTDQPANDISLENRKILVQRIQAGINAQCDRVLGWFGKPAMEF</sequence>
<dbReference type="Proteomes" id="UP000234855">
    <property type="component" value="Unassembled WGS sequence"/>
</dbReference>
<evidence type="ECO:0000313" key="8">
    <source>
        <dbReference type="Proteomes" id="UP000234855"/>
    </source>
</evidence>
<dbReference type="PANTHER" id="PTHR37419">
    <property type="entry name" value="SERINE/THREONINE-PROTEIN KINASE TOXIN HIPA"/>
    <property type="match status" value="1"/>
</dbReference>
<feature type="domain" description="HipA N-terminal subdomain 1" evidence="5">
    <location>
        <begin position="6"/>
        <end position="102"/>
    </location>
</feature>
<dbReference type="AlphaFoldDB" id="A0A2N5IUZ5"/>
<dbReference type="GO" id="GO:0005829">
    <property type="term" value="C:cytosol"/>
    <property type="evidence" value="ECO:0007669"/>
    <property type="project" value="TreeGrafter"/>
</dbReference>
<reference evidence="7 9" key="2">
    <citation type="submission" date="2021-03" db="EMBL/GenBank/DDBJ databases">
        <title>Genome sequencing of Bifidobacterium imperatoris JCM 32708.</title>
        <authorList>
            <person name="Kim J."/>
        </authorList>
    </citation>
    <scope>NUCLEOTIDE SEQUENCE [LARGE SCALE GENOMIC DNA]</scope>
    <source>
        <strain evidence="7 9">JCM 32708</strain>
    </source>
</reference>
<dbReference type="Proteomes" id="UP000663067">
    <property type="component" value="Chromosome"/>
</dbReference>
<keyword evidence="2" id="KW-0808">Transferase</keyword>